<dbReference type="GO" id="GO:0030170">
    <property type="term" value="F:pyridoxal phosphate binding"/>
    <property type="evidence" value="ECO:0007669"/>
    <property type="project" value="InterPro"/>
</dbReference>
<dbReference type="GO" id="GO:0008710">
    <property type="term" value="F:8-amino-7-oxononanoate synthase activity"/>
    <property type="evidence" value="ECO:0007669"/>
    <property type="project" value="UniProtKB-EC"/>
</dbReference>
<comment type="cofactor">
    <cofactor evidence="1 5">
        <name>pyridoxal 5'-phosphate</name>
        <dbReference type="ChEBI" id="CHEBI:597326"/>
    </cofactor>
</comment>
<dbReference type="InterPro" id="IPR015422">
    <property type="entry name" value="PyrdxlP-dep_Trfase_small"/>
</dbReference>
<reference evidence="7" key="1">
    <citation type="submission" date="2010-04" db="EMBL/GenBank/DDBJ databases">
        <title>Complete sequence of Methanocaldococcus infernus ME.</title>
        <authorList>
            <consortium name="US DOE Joint Genome Institute"/>
            <person name="Lucas S."/>
            <person name="Copeland A."/>
            <person name="Lapidus A."/>
            <person name="Cheng J.-F."/>
            <person name="Bruce D."/>
            <person name="Goodwin L."/>
            <person name="Pitluck S."/>
            <person name="Munk A.C."/>
            <person name="Detter J.C."/>
            <person name="Han C."/>
            <person name="Tapia R."/>
            <person name="Land M."/>
            <person name="Hauser L."/>
            <person name="Kyrpides N."/>
            <person name="Mikhailova N."/>
            <person name="Sieprawska-Lupa M."/>
            <person name="Whitman W.B."/>
            <person name="Woyke T."/>
        </authorList>
    </citation>
    <scope>NUCLEOTIDE SEQUENCE [LARGE SCALE GENOMIC DNA]</scope>
    <source>
        <strain evidence="7">ME</strain>
    </source>
</reference>
<keyword evidence="8" id="KW-1185">Reference proteome</keyword>
<dbReference type="eggNOG" id="arCOG00113">
    <property type="taxonomic scope" value="Archaea"/>
</dbReference>
<dbReference type="AlphaFoldDB" id="D5VTZ8"/>
<evidence type="ECO:0000256" key="3">
    <source>
        <dbReference type="ARBA" id="ARBA00022679"/>
    </source>
</evidence>
<dbReference type="OrthoDB" id="9071at2157"/>
<dbReference type="SUPFAM" id="SSF53383">
    <property type="entry name" value="PLP-dependent transferases"/>
    <property type="match status" value="1"/>
</dbReference>
<evidence type="ECO:0000256" key="4">
    <source>
        <dbReference type="ARBA" id="ARBA00022898"/>
    </source>
</evidence>
<gene>
    <name evidence="7" type="ordered locus">Metin_1401</name>
</gene>
<dbReference type="Proteomes" id="UP000002061">
    <property type="component" value="Chromosome"/>
</dbReference>
<comment type="similarity">
    <text evidence="2">Belongs to the class-II pyridoxal-phosphate-dependent aminotransferase family. BioF subfamily.</text>
</comment>
<dbReference type="Gene3D" id="3.90.1150.10">
    <property type="entry name" value="Aspartate Aminotransferase, domain 1"/>
    <property type="match status" value="1"/>
</dbReference>
<evidence type="ECO:0000313" key="7">
    <source>
        <dbReference type="EMBL" id="ADG14051.1"/>
    </source>
</evidence>
<dbReference type="CDD" id="cd06454">
    <property type="entry name" value="KBL_like"/>
    <property type="match status" value="1"/>
</dbReference>
<dbReference type="KEGG" id="mif:Metin_1401"/>
<protein>
    <submittedName>
        <fullName evidence="7">8-amino-7-oxononanoate synthase</fullName>
        <ecNumber evidence="7">2.3.1.47</ecNumber>
    </submittedName>
</protein>
<dbReference type="InterPro" id="IPR015424">
    <property type="entry name" value="PyrdxlP-dep_Trfase"/>
</dbReference>
<dbReference type="PROSITE" id="PS00599">
    <property type="entry name" value="AA_TRANSFER_CLASS_2"/>
    <property type="match status" value="1"/>
</dbReference>
<dbReference type="InterPro" id="IPR004839">
    <property type="entry name" value="Aminotransferase_I/II_large"/>
</dbReference>
<evidence type="ECO:0000256" key="1">
    <source>
        <dbReference type="ARBA" id="ARBA00001933"/>
    </source>
</evidence>
<dbReference type="STRING" id="573063.Metin_1401"/>
<feature type="domain" description="Aminotransferase class I/classII large" evidence="6">
    <location>
        <begin position="30"/>
        <end position="363"/>
    </location>
</feature>
<keyword evidence="3 7" id="KW-0808">Transferase</keyword>
<evidence type="ECO:0000256" key="5">
    <source>
        <dbReference type="RuleBase" id="RU003693"/>
    </source>
</evidence>
<dbReference type="EMBL" id="CP002009">
    <property type="protein sequence ID" value="ADG14051.1"/>
    <property type="molecule type" value="Genomic_DNA"/>
</dbReference>
<dbReference type="RefSeq" id="WP_013100796.1">
    <property type="nucleotide sequence ID" value="NC_014122.1"/>
</dbReference>
<accession>D5VTZ8</accession>
<dbReference type="PANTHER" id="PTHR13693">
    <property type="entry name" value="CLASS II AMINOTRANSFERASE/8-AMINO-7-OXONONANOATE SYNTHASE"/>
    <property type="match status" value="1"/>
</dbReference>
<evidence type="ECO:0000313" key="8">
    <source>
        <dbReference type="Proteomes" id="UP000002061"/>
    </source>
</evidence>
<evidence type="ECO:0000256" key="2">
    <source>
        <dbReference type="ARBA" id="ARBA00010008"/>
    </source>
</evidence>
<dbReference type="InterPro" id="IPR001917">
    <property type="entry name" value="Aminotrans_II_pyridoxalP_BS"/>
</dbReference>
<dbReference type="Gene3D" id="3.40.640.10">
    <property type="entry name" value="Type I PLP-dependent aspartate aminotransferase-like (Major domain)"/>
    <property type="match status" value="1"/>
</dbReference>
<dbReference type="InterPro" id="IPR015421">
    <property type="entry name" value="PyrdxlP-dep_Trfase_major"/>
</dbReference>
<dbReference type="GeneID" id="9132440"/>
<evidence type="ECO:0000259" key="6">
    <source>
        <dbReference type="Pfam" id="PF00155"/>
    </source>
</evidence>
<keyword evidence="7" id="KW-0012">Acyltransferase</keyword>
<dbReference type="InterPro" id="IPR050087">
    <property type="entry name" value="AON_synthase_class-II"/>
</dbReference>
<dbReference type="PANTHER" id="PTHR13693:SF77">
    <property type="entry name" value="8-AMINO-7-OXONONANOATE SYNTHASE"/>
    <property type="match status" value="1"/>
</dbReference>
<name>D5VTZ8_METIM</name>
<dbReference type="HOGENOM" id="CLU_015846_11_3_2"/>
<organism evidence="7 8">
    <name type="scientific">Methanocaldococcus infernus (strain DSM 11812 / JCM 15783 / ME)</name>
    <dbReference type="NCBI Taxonomy" id="573063"/>
    <lineage>
        <taxon>Archaea</taxon>
        <taxon>Methanobacteriati</taxon>
        <taxon>Methanobacteriota</taxon>
        <taxon>Methanomada group</taxon>
        <taxon>Methanococci</taxon>
        <taxon>Methanococcales</taxon>
        <taxon>Methanocaldococcaceae</taxon>
        <taxon>Methanocaldococcus</taxon>
    </lineage>
</organism>
<dbReference type="Pfam" id="PF00155">
    <property type="entry name" value="Aminotran_1_2"/>
    <property type="match status" value="1"/>
</dbReference>
<dbReference type="EC" id="2.3.1.47" evidence="7"/>
<sequence>MSNKEFRERIREELEEIKKLGLYRKLRTVKGLNFSSNDYLALSSHPRVVKALSYSLAGATGSRLTSGNVNHEILEEEIAKFKNFPTSLIYPSGYQANLGLISSLCKKGDLILSDELNHASIIDGCRLSKADKIIYKHNDINSLYEILEKNHKNYKNIFIVTDSVFSMDGDIANLKEIKKIADEFSSVLIVDDAHATGVLGDRGRGSFEYFKIRPSDNTIVVVTFSKALGCQGGAVCCIEEVREYLINTSRAFIYSTALSPALVNAVLESLKIIKETDIVKRLKDKVEEANKILLRYKLIEERREVPIFPIILGELTMKVSEELIKNNIFCVGIRYPTVPKGKERIRVSITLNHKKEDIELLAKKMKESILKFSS</sequence>
<keyword evidence="4 5" id="KW-0663">Pyridoxal phosphate</keyword>
<proteinExistence type="inferred from homology"/>